<keyword evidence="1" id="KW-0614">Plasmid</keyword>
<dbReference type="EMBL" id="CP002193">
    <property type="protein sequence ID" value="AFD27757.1"/>
    <property type="molecule type" value="Genomic_DNA"/>
</dbReference>
<proteinExistence type="predicted"/>
<dbReference type="RefSeq" id="WP_014686849.1">
    <property type="nucleotide sequence ID" value="NC_017791.1"/>
</dbReference>
<dbReference type="KEGG" id="dgo:DGo_PB0488"/>
<dbReference type="HOGENOM" id="CLU_2272770_0_0_0"/>
<reference evidence="1 2" key="1">
    <citation type="journal article" date="2012" name="PLoS ONE">
        <title>Genome sequence and transcriptome analysis of the radioresistant bacterium Deinococcus gobiensis: insights into the extreme environmental adaptations.</title>
        <authorList>
            <person name="Yuan M."/>
            <person name="Chen M."/>
            <person name="Zhang W."/>
            <person name="Lu W."/>
            <person name="Wang J."/>
            <person name="Yang M."/>
            <person name="Zhao P."/>
            <person name="Tang R."/>
            <person name="Li X."/>
            <person name="Hao Y."/>
            <person name="Zhou Z."/>
            <person name="Zhan Y."/>
            <person name="Yu H."/>
            <person name="Teng C."/>
            <person name="Yan Y."/>
            <person name="Ping S."/>
            <person name="Wang Y."/>
            <person name="Lin M."/>
        </authorList>
    </citation>
    <scope>NUCLEOTIDE SEQUENCE [LARGE SCALE GENOMIC DNA]</scope>
    <source>
        <strain evidence="2">DSM 21396 / JCM 16679 / CGMCC 1.7299 / I-0</strain>
        <plasmid evidence="1">P2</plasmid>
    </source>
</reference>
<organism evidence="1 2">
    <name type="scientific">Deinococcus gobiensis (strain DSM 21396 / JCM 16679 / CGMCC 1.7299 / I-0)</name>
    <dbReference type="NCBI Taxonomy" id="745776"/>
    <lineage>
        <taxon>Bacteria</taxon>
        <taxon>Thermotogati</taxon>
        <taxon>Deinococcota</taxon>
        <taxon>Deinococci</taxon>
        <taxon>Deinococcales</taxon>
        <taxon>Deinococcaceae</taxon>
        <taxon>Deinococcus</taxon>
    </lineage>
</organism>
<gene>
    <name evidence="1" type="ordered locus">DGo_PB0488</name>
</gene>
<accession>H8H2L0</accession>
<geneLocation type="plasmid" evidence="1 2">
    <name>P2</name>
</geneLocation>
<sequence>MILVWVLLVLASLLALVALCLSVPPVREGGDQGGAAMTAVLPDTPPAPAGLLVVWRGGHVEDMRFLTGPVPELRRPAGLEVCPICQRADCDSALANCLERWR</sequence>
<keyword evidence="2" id="KW-1185">Reference proteome</keyword>
<evidence type="ECO:0000313" key="1">
    <source>
        <dbReference type="EMBL" id="AFD27757.1"/>
    </source>
</evidence>
<name>H8H2L0_DEIGI</name>
<protein>
    <submittedName>
        <fullName evidence="1">Uncharacterized protein</fullName>
    </submittedName>
</protein>
<evidence type="ECO:0000313" key="2">
    <source>
        <dbReference type="Proteomes" id="UP000007575"/>
    </source>
</evidence>
<dbReference type="OrthoDB" id="9869768at2"/>
<dbReference type="Proteomes" id="UP000007575">
    <property type="component" value="Plasmid P2"/>
</dbReference>
<dbReference type="AlphaFoldDB" id="H8H2L0"/>
<dbReference type="PATRIC" id="fig|745776.4.peg.3775"/>